<dbReference type="GO" id="GO:0005975">
    <property type="term" value="P:carbohydrate metabolic process"/>
    <property type="evidence" value="ECO:0007669"/>
    <property type="project" value="InterPro"/>
</dbReference>
<proteinExistence type="inferred from homology"/>
<dbReference type="HOGENOM" id="CLU_572247_0_0_12"/>
<dbReference type="PANTHER" id="PTHR43095:SF2">
    <property type="entry name" value="GLUCONOKINASE"/>
    <property type="match status" value="1"/>
</dbReference>
<evidence type="ECO:0000256" key="3">
    <source>
        <dbReference type="ARBA" id="ARBA00022777"/>
    </source>
</evidence>
<keyword evidence="2" id="KW-0808">Transferase</keyword>
<dbReference type="RefSeq" id="WP_013254969.1">
    <property type="nucleotide sequence ID" value="NC_014364.1"/>
</dbReference>
<dbReference type="Gene3D" id="3.30.420.40">
    <property type="match status" value="2"/>
</dbReference>
<dbReference type="PIRSF" id="PIRSF000538">
    <property type="entry name" value="GlpK"/>
    <property type="match status" value="1"/>
</dbReference>
<comment type="similarity">
    <text evidence="1">Belongs to the FGGY kinase family.</text>
</comment>
<evidence type="ECO:0000256" key="1">
    <source>
        <dbReference type="ARBA" id="ARBA00009156"/>
    </source>
</evidence>
<accession>E1R1Y0</accession>
<dbReference type="STRING" id="573413.Spirs_2392"/>
<reference evidence="5 6" key="1">
    <citation type="journal article" date="2010" name="Stand. Genomic Sci.">
        <title>Complete genome sequence of Spirochaeta smaragdinae type strain (SEBR 4228).</title>
        <authorList>
            <person name="Mavromatis K."/>
            <person name="Yasawong M."/>
            <person name="Chertkov O."/>
            <person name="Lapidus A."/>
            <person name="Lucas S."/>
            <person name="Nolan M."/>
            <person name="Del Rio T.G."/>
            <person name="Tice H."/>
            <person name="Cheng J.F."/>
            <person name="Pitluck S."/>
            <person name="Liolios K."/>
            <person name="Ivanova N."/>
            <person name="Tapia R."/>
            <person name="Han C."/>
            <person name="Bruce D."/>
            <person name="Goodwin L."/>
            <person name="Pati A."/>
            <person name="Chen A."/>
            <person name="Palaniappan K."/>
            <person name="Land M."/>
            <person name="Hauser L."/>
            <person name="Chang Y.J."/>
            <person name="Jeffries C.D."/>
            <person name="Detter J.C."/>
            <person name="Rohde M."/>
            <person name="Brambilla E."/>
            <person name="Spring S."/>
            <person name="Goker M."/>
            <person name="Sikorski J."/>
            <person name="Woyke T."/>
            <person name="Bristow J."/>
            <person name="Eisen J.A."/>
            <person name="Markowitz V."/>
            <person name="Hugenholtz P."/>
            <person name="Klenk H.P."/>
            <person name="Kyrpides N.C."/>
        </authorList>
    </citation>
    <scope>NUCLEOTIDE SEQUENCE [LARGE SCALE GENOMIC DNA]</scope>
    <source>
        <strain evidence="6">DSM 11293 / JCM 15392 / SEBR 4228</strain>
    </source>
</reference>
<feature type="domain" description="Carbohydrate kinase FGGY N-terminal" evidence="4">
    <location>
        <begin position="4"/>
        <end position="242"/>
    </location>
</feature>
<dbReference type="EMBL" id="CP002116">
    <property type="protein sequence ID" value="ADK81506.1"/>
    <property type="molecule type" value="Genomic_DNA"/>
</dbReference>
<dbReference type="OrthoDB" id="9805576at2"/>
<dbReference type="InterPro" id="IPR018484">
    <property type="entry name" value="FGGY_N"/>
</dbReference>
<evidence type="ECO:0000313" key="6">
    <source>
        <dbReference type="Proteomes" id="UP000002318"/>
    </source>
</evidence>
<keyword evidence="3 5" id="KW-0418">Kinase</keyword>
<dbReference type="InterPro" id="IPR043129">
    <property type="entry name" value="ATPase_NBD"/>
</dbReference>
<gene>
    <name evidence="5" type="ordered locus">Spirs_2392</name>
</gene>
<dbReference type="PANTHER" id="PTHR43095">
    <property type="entry name" value="SUGAR KINASE"/>
    <property type="match status" value="1"/>
</dbReference>
<name>E1R1Y0_SEDSS</name>
<dbReference type="Pfam" id="PF00370">
    <property type="entry name" value="FGGY_N"/>
    <property type="match status" value="1"/>
</dbReference>
<keyword evidence="6" id="KW-1185">Reference proteome</keyword>
<dbReference type="KEGG" id="ssm:Spirs_2392"/>
<organism evidence="5 6">
    <name type="scientific">Sediminispirochaeta smaragdinae (strain DSM 11293 / JCM 15392 / SEBR 4228)</name>
    <name type="common">Spirochaeta smaragdinae</name>
    <dbReference type="NCBI Taxonomy" id="573413"/>
    <lineage>
        <taxon>Bacteria</taxon>
        <taxon>Pseudomonadati</taxon>
        <taxon>Spirochaetota</taxon>
        <taxon>Spirochaetia</taxon>
        <taxon>Spirochaetales</taxon>
        <taxon>Spirochaetaceae</taxon>
        <taxon>Sediminispirochaeta</taxon>
    </lineage>
</organism>
<dbReference type="SUPFAM" id="SSF53067">
    <property type="entry name" value="Actin-like ATPase domain"/>
    <property type="match status" value="2"/>
</dbReference>
<evidence type="ECO:0000259" key="4">
    <source>
        <dbReference type="Pfam" id="PF00370"/>
    </source>
</evidence>
<dbReference type="InterPro" id="IPR000577">
    <property type="entry name" value="Carb_kinase_FGGY"/>
</dbReference>
<dbReference type="GO" id="GO:0016301">
    <property type="term" value="F:kinase activity"/>
    <property type="evidence" value="ECO:0007669"/>
    <property type="project" value="UniProtKB-KW"/>
</dbReference>
<dbReference type="CDD" id="cd07798">
    <property type="entry name" value="ASKHA_NBD_FGGY_YoaC-like"/>
    <property type="match status" value="1"/>
</dbReference>
<dbReference type="AlphaFoldDB" id="E1R1Y0"/>
<protein>
    <submittedName>
        <fullName evidence="5">Carbohydrate kinase, FGGY</fullName>
    </submittedName>
</protein>
<dbReference type="eggNOG" id="COG1070">
    <property type="taxonomic scope" value="Bacteria"/>
</dbReference>
<dbReference type="InterPro" id="IPR050406">
    <property type="entry name" value="FGGY_Carb_Kinase"/>
</dbReference>
<evidence type="ECO:0000313" key="5">
    <source>
        <dbReference type="EMBL" id="ADK81506.1"/>
    </source>
</evidence>
<sequence length="477" mass="54180">MDAYYLVFDMGTGNSKIAIVSSQGKIIGSRVIENHYYRDENYPDAQYFLPQEWETRLLWMAEELLREFSDIKIDAITASGARQSVVLYDAAHVACMGLPNIDNRGRQWMDEIGGKQEIYKRTGKWVTEDFIAAKLMGFKKKYPQDFSKISKITSLSEWIGEIFCGEIFIEPSQACETQLFDIIDMQWSERICKAYGIDPRILPEIQLSGSKLGSIKHSQLQRFSLGPDVVFIIGGADTQLAAKSSQCTDGDIVIISGTTSPVVRIHEEQYYDPDERCWVDCNIGGKNYLVETNPGVTGLNYQRFKEHFLSDYSYEELEKKYAEKTGFPCTASFTSLLFSRQKSLKMGGFVMKSPFSADCDITDLAWGLLSDTACAIYNQYLSLCNMIPFERDYIRCCGGGFRSPTLCQFLADLTEKDIILLGDYSQASIIGCADVCNEYFASSRSTEDSCITYQPKVRKGIQQYYEDWNKNRLMLNE</sequence>
<dbReference type="Proteomes" id="UP000002318">
    <property type="component" value="Chromosome"/>
</dbReference>
<evidence type="ECO:0000256" key="2">
    <source>
        <dbReference type="ARBA" id="ARBA00022679"/>
    </source>
</evidence>